<organism evidence="1 2">
    <name type="scientific">Linum trigynum</name>
    <dbReference type="NCBI Taxonomy" id="586398"/>
    <lineage>
        <taxon>Eukaryota</taxon>
        <taxon>Viridiplantae</taxon>
        <taxon>Streptophyta</taxon>
        <taxon>Embryophyta</taxon>
        <taxon>Tracheophyta</taxon>
        <taxon>Spermatophyta</taxon>
        <taxon>Magnoliopsida</taxon>
        <taxon>eudicotyledons</taxon>
        <taxon>Gunneridae</taxon>
        <taxon>Pentapetalae</taxon>
        <taxon>rosids</taxon>
        <taxon>fabids</taxon>
        <taxon>Malpighiales</taxon>
        <taxon>Linaceae</taxon>
        <taxon>Linum</taxon>
    </lineage>
</organism>
<keyword evidence="2" id="KW-1185">Reference proteome</keyword>
<dbReference type="EMBL" id="OZ034821">
    <property type="protein sequence ID" value="CAL1406560.1"/>
    <property type="molecule type" value="Genomic_DNA"/>
</dbReference>
<reference evidence="1 2" key="1">
    <citation type="submission" date="2024-04" db="EMBL/GenBank/DDBJ databases">
        <authorList>
            <person name="Fracassetti M."/>
        </authorList>
    </citation>
    <scope>NUCLEOTIDE SEQUENCE [LARGE SCALE GENOMIC DNA]</scope>
</reference>
<evidence type="ECO:0000313" key="2">
    <source>
        <dbReference type="Proteomes" id="UP001497516"/>
    </source>
</evidence>
<dbReference type="AlphaFoldDB" id="A0AAV2G7B1"/>
<evidence type="ECO:0000313" key="1">
    <source>
        <dbReference type="EMBL" id="CAL1406560.1"/>
    </source>
</evidence>
<gene>
    <name evidence="1" type="ORF">LTRI10_LOCUS46277</name>
</gene>
<name>A0AAV2G7B1_9ROSI</name>
<accession>A0AAV2G7B1</accession>
<dbReference type="Proteomes" id="UP001497516">
    <property type="component" value="Chromosome 8"/>
</dbReference>
<proteinExistence type="predicted"/>
<sequence>MEENQRRGRELKIRGSQEVSSHLNLALISRNLNISSPPGFENLQGGLPPAILDYLPWGSEKVLDNYYQPRRLEEDLEKVTEAIQTSMLLNDDEPIRIKRMGEKERGQDQLGLLEMGQQLSLARPSVTVHHDSPNLLINLLN</sequence>
<protein>
    <submittedName>
        <fullName evidence="1">Uncharacterized protein</fullName>
    </submittedName>
</protein>